<reference evidence="3 4" key="1">
    <citation type="submission" date="2013-03" db="EMBL/GenBank/DDBJ databases">
        <title>The Genome Sequence of Phialophora europaea CBS 101466.</title>
        <authorList>
            <consortium name="The Broad Institute Genomics Platform"/>
            <person name="Cuomo C."/>
            <person name="de Hoog S."/>
            <person name="Gorbushina A."/>
            <person name="Walker B."/>
            <person name="Young S.K."/>
            <person name="Zeng Q."/>
            <person name="Gargeya S."/>
            <person name="Fitzgerald M."/>
            <person name="Haas B."/>
            <person name="Abouelleil A."/>
            <person name="Allen A.W."/>
            <person name="Alvarado L."/>
            <person name="Arachchi H.M."/>
            <person name="Berlin A.M."/>
            <person name="Chapman S.B."/>
            <person name="Gainer-Dewar J."/>
            <person name="Goldberg J."/>
            <person name="Griggs A."/>
            <person name="Gujja S."/>
            <person name="Hansen M."/>
            <person name="Howarth C."/>
            <person name="Imamovic A."/>
            <person name="Ireland A."/>
            <person name="Larimer J."/>
            <person name="McCowan C."/>
            <person name="Murphy C."/>
            <person name="Pearson M."/>
            <person name="Poon T.W."/>
            <person name="Priest M."/>
            <person name="Roberts A."/>
            <person name="Saif S."/>
            <person name="Shea T."/>
            <person name="Sisk P."/>
            <person name="Sykes S."/>
            <person name="Wortman J."/>
            <person name="Nusbaum C."/>
            <person name="Birren B."/>
        </authorList>
    </citation>
    <scope>NUCLEOTIDE SEQUENCE [LARGE SCALE GENOMIC DNA]</scope>
    <source>
        <strain evidence="3 4">CBS 101466</strain>
    </source>
</reference>
<gene>
    <name evidence="3" type="ORF">HMPREF1541_05641</name>
</gene>
<dbReference type="HOGENOM" id="CLU_324912_0_0_1"/>
<dbReference type="GeneID" id="19972980"/>
<dbReference type="eggNOG" id="ENOG502T8M9">
    <property type="taxonomic scope" value="Eukaryota"/>
</dbReference>
<dbReference type="EMBL" id="KB822721">
    <property type="protein sequence ID" value="ETN39418.1"/>
    <property type="molecule type" value="Genomic_DNA"/>
</dbReference>
<dbReference type="AlphaFoldDB" id="W2RUI6"/>
<feature type="region of interest" description="Disordered" evidence="2">
    <location>
        <begin position="584"/>
        <end position="604"/>
    </location>
</feature>
<protein>
    <submittedName>
        <fullName evidence="3">Uncharacterized protein</fullName>
    </submittedName>
</protein>
<feature type="region of interest" description="Disordered" evidence="2">
    <location>
        <begin position="717"/>
        <end position="810"/>
    </location>
</feature>
<feature type="region of interest" description="Disordered" evidence="2">
    <location>
        <begin position="1"/>
        <end position="24"/>
    </location>
</feature>
<feature type="compositionally biased region" description="Basic residues" evidence="2">
    <location>
        <begin position="1"/>
        <end position="10"/>
    </location>
</feature>
<dbReference type="InParanoid" id="W2RUI6"/>
<proteinExistence type="predicted"/>
<feature type="coiled-coil region" evidence="1">
    <location>
        <begin position="54"/>
        <end position="88"/>
    </location>
</feature>
<organism evidence="3 4">
    <name type="scientific">Cyphellophora europaea (strain CBS 101466)</name>
    <name type="common">Phialophora europaea</name>
    <dbReference type="NCBI Taxonomy" id="1220924"/>
    <lineage>
        <taxon>Eukaryota</taxon>
        <taxon>Fungi</taxon>
        <taxon>Dikarya</taxon>
        <taxon>Ascomycota</taxon>
        <taxon>Pezizomycotina</taxon>
        <taxon>Eurotiomycetes</taxon>
        <taxon>Chaetothyriomycetidae</taxon>
        <taxon>Chaetothyriales</taxon>
        <taxon>Cyphellophoraceae</taxon>
        <taxon>Cyphellophora</taxon>
    </lineage>
</organism>
<dbReference type="Proteomes" id="UP000030752">
    <property type="component" value="Unassembled WGS sequence"/>
</dbReference>
<dbReference type="RefSeq" id="XP_008718203.1">
    <property type="nucleotide sequence ID" value="XM_008719981.1"/>
</dbReference>
<feature type="compositionally biased region" description="Polar residues" evidence="2">
    <location>
        <begin position="785"/>
        <end position="810"/>
    </location>
</feature>
<sequence>MGKGKAKKAKPTIVHEDSAKAPQPLCTCGHSHEPPRAADGHNVEGWTEEDIRIYNELLTERAKLEREKNELEQKSARHQAERALLHEEAAAFDNFFKVQMTGEYKFTGPSTCCLDFSTDIRKVMDGCHHEVCSRAKSTGVSWMEMDTIKYYQARITSERTPRMKNALRKQRDVELERVKKDDEEELAARNRRSVALDKSNSKNEENLPAMGKPPRDLPPSPLQALLDPKDNAILEAARDNESVVKRIRVRLDRIRQDVHAGRVTAFDARLKLDQANKEMAEAERNNNQFKEMIFTPGHAEDSLHGSSANLSQALSKSLATSNKDTFSQALNVMKGFFSASDPRDVQAAITDLRSVLEINGPMSPVLQKSFQALEDMLAKPNAKGFAVDLTSSDGTTKTCENVIDVLLTLRNNADAATLKATAEELKLDKATLDANERSIAIEDEATDKMLYTLTQKEGRDPKQIYEAIKAIKDEAVKQSFVPPLSDIVLENRMTDLLFNQAGLGLIKESMAGTDEKKLRAMMTSIVIAYSEKDPEKYLPSLDMLARYFASNAGTSKASHIAILKGVLENVKVSMGRFVDKARNNHEAQAKATKQKRPPAVSASSLVPNPLQVSRQPEAGPLGFPGLQDVTTLMGALGLGGNTTAGIQSAQEIINLNRQMTAEDFADALTHDNTNATATDKARIRRDMEQLFATEHGGQDPRLIAGLQEQIMRLANGHGSAKGGAQKGPKKTMKSNNRAKTSKFQEELSSPTPSAIPDDRKSSPPPYMANEGRARSAVKVKHVPVSTPQISGATESADDSTSPSSALSAQEATIKRQLEAMRANLVDLRTPSSSTSVLGKDVLGLRDPFEGITTKLQEQFDGHVAIARSFADTNGWTGLQEWLGKEFHK</sequence>
<feature type="region of interest" description="Disordered" evidence="2">
    <location>
        <begin position="182"/>
        <end position="224"/>
    </location>
</feature>
<name>W2RUI6_CYPE1</name>
<feature type="coiled-coil region" evidence="1">
    <location>
        <begin position="265"/>
        <end position="292"/>
    </location>
</feature>
<evidence type="ECO:0000313" key="3">
    <source>
        <dbReference type="EMBL" id="ETN39418.1"/>
    </source>
</evidence>
<dbReference type="OrthoDB" id="4144201at2759"/>
<dbReference type="VEuPathDB" id="FungiDB:HMPREF1541_05641"/>
<evidence type="ECO:0000313" key="4">
    <source>
        <dbReference type="Proteomes" id="UP000030752"/>
    </source>
</evidence>
<keyword evidence="1" id="KW-0175">Coiled coil</keyword>
<keyword evidence="4" id="KW-1185">Reference proteome</keyword>
<evidence type="ECO:0000256" key="1">
    <source>
        <dbReference type="SAM" id="Coils"/>
    </source>
</evidence>
<evidence type="ECO:0000256" key="2">
    <source>
        <dbReference type="SAM" id="MobiDB-lite"/>
    </source>
</evidence>
<accession>W2RUI6</accession>